<feature type="compositionally biased region" description="Basic and acidic residues" evidence="15">
    <location>
        <begin position="779"/>
        <end position="788"/>
    </location>
</feature>
<feature type="compositionally biased region" description="Pro residues" evidence="15">
    <location>
        <begin position="2794"/>
        <end position="2808"/>
    </location>
</feature>
<dbReference type="CTD" id="32429"/>
<evidence type="ECO:0000313" key="19">
    <source>
        <dbReference type="RefSeq" id="XP_035432715.2"/>
    </source>
</evidence>
<accession>A0A9R0CXM3</accession>
<organism evidence="18 19">
    <name type="scientific">Spodoptera frugiperda</name>
    <name type="common">Fall armyworm</name>
    <dbReference type="NCBI Taxonomy" id="7108"/>
    <lineage>
        <taxon>Eukaryota</taxon>
        <taxon>Metazoa</taxon>
        <taxon>Ecdysozoa</taxon>
        <taxon>Arthropoda</taxon>
        <taxon>Hexapoda</taxon>
        <taxon>Insecta</taxon>
        <taxon>Pterygota</taxon>
        <taxon>Neoptera</taxon>
        <taxon>Endopterygota</taxon>
        <taxon>Lepidoptera</taxon>
        <taxon>Glossata</taxon>
        <taxon>Ditrysia</taxon>
        <taxon>Noctuoidea</taxon>
        <taxon>Noctuidae</taxon>
        <taxon>Amphipyrinae</taxon>
        <taxon>Spodoptera</taxon>
    </lineage>
</organism>
<keyword evidence="10" id="KW-0833">Ubl conjugation pathway</keyword>
<dbReference type="GO" id="GO:0030424">
    <property type="term" value="C:axon"/>
    <property type="evidence" value="ECO:0007669"/>
    <property type="project" value="UniProtKB-SubCell"/>
</dbReference>
<dbReference type="PROSITE" id="PS00626">
    <property type="entry name" value="RCC1_2"/>
    <property type="match status" value="2"/>
</dbReference>
<dbReference type="InterPro" id="IPR012983">
    <property type="entry name" value="PHR"/>
</dbReference>
<keyword evidence="8" id="KW-0677">Repeat</keyword>
<dbReference type="InterPro" id="IPR001841">
    <property type="entry name" value="Znf_RING"/>
</dbReference>
<feature type="compositionally biased region" description="Low complexity" evidence="15">
    <location>
        <begin position="2678"/>
        <end position="2688"/>
    </location>
</feature>
<dbReference type="Gene3D" id="2.60.120.260">
    <property type="entry name" value="Galactose-binding domain-like"/>
    <property type="match status" value="1"/>
</dbReference>
<comment type="pathway">
    <text evidence="3">Protein modification; protein ubiquitination.</text>
</comment>
<evidence type="ECO:0000256" key="13">
    <source>
        <dbReference type="PROSITE-ProRule" id="PRU00175"/>
    </source>
</evidence>
<evidence type="ECO:0000256" key="2">
    <source>
        <dbReference type="ARBA" id="ARBA00004489"/>
    </source>
</evidence>
<dbReference type="EC" id="2.3.2.33" evidence="5"/>
<dbReference type="GO" id="GO:0061630">
    <property type="term" value="F:ubiquitin protein ligase activity"/>
    <property type="evidence" value="ECO:0007669"/>
    <property type="project" value="UniProtKB-EC"/>
</dbReference>
<dbReference type="PANTHER" id="PTHR45943:SF1">
    <property type="entry name" value="E3 UBIQUITIN-PROTEIN LIGASE MYCBP2"/>
    <property type="match status" value="1"/>
</dbReference>
<dbReference type="GO" id="GO:0099174">
    <property type="term" value="P:regulation of presynapse organization"/>
    <property type="evidence" value="ECO:0007669"/>
    <property type="project" value="UniProtKB-ARBA"/>
</dbReference>
<feature type="region of interest" description="Disordered" evidence="15">
    <location>
        <begin position="2652"/>
        <end position="2707"/>
    </location>
</feature>
<dbReference type="Pfam" id="PF13540">
    <property type="entry name" value="RCC1_2"/>
    <property type="match status" value="3"/>
</dbReference>
<proteinExistence type="inferred from homology"/>
<feature type="region of interest" description="Disordered" evidence="15">
    <location>
        <begin position="1632"/>
        <end position="1668"/>
    </location>
</feature>
<dbReference type="SMART" id="SM01337">
    <property type="entry name" value="APC10"/>
    <property type="match status" value="1"/>
</dbReference>
<dbReference type="InterPro" id="IPR008979">
    <property type="entry name" value="Galactose-bd-like_sf"/>
</dbReference>
<evidence type="ECO:0000256" key="10">
    <source>
        <dbReference type="ARBA" id="ARBA00022786"/>
    </source>
</evidence>
<dbReference type="SUPFAM" id="SSF50985">
    <property type="entry name" value="RCC1/BLIP-II"/>
    <property type="match status" value="1"/>
</dbReference>
<dbReference type="PANTHER" id="PTHR45943">
    <property type="entry name" value="E3 UBIQUITIN-PROTEIN LIGASE MYCBP2"/>
    <property type="match status" value="1"/>
</dbReference>
<keyword evidence="12" id="KW-0966">Cell projection</keyword>
<feature type="repeat" description="RCC1" evidence="14">
    <location>
        <begin position="896"/>
        <end position="944"/>
    </location>
</feature>
<dbReference type="GO" id="GO:0007411">
    <property type="term" value="P:axon guidance"/>
    <property type="evidence" value="ECO:0007669"/>
    <property type="project" value="TreeGrafter"/>
</dbReference>
<feature type="repeat" description="RCC1" evidence="14">
    <location>
        <begin position="945"/>
        <end position="1009"/>
    </location>
</feature>
<dbReference type="PROSITE" id="PS50089">
    <property type="entry name" value="ZF_RING_2"/>
    <property type="match status" value="1"/>
</dbReference>
<evidence type="ECO:0000256" key="3">
    <source>
        <dbReference type="ARBA" id="ARBA00004906"/>
    </source>
</evidence>
<evidence type="ECO:0000256" key="11">
    <source>
        <dbReference type="ARBA" id="ARBA00022833"/>
    </source>
</evidence>
<dbReference type="PROSITE" id="PS50012">
    <property type="entry name" value="RCC1_3"/>
    <property type="match status" value="2"/>
</dbReference>
<dbReference type="CDD" id="cd19799">
    <property type="entry name" value="Bbox2_MYCBP2"/>
    <property type="match status" value="1"/>
</dbReference>
<dbReference type="CDD" id="cd16463">
    <property type="entry name" value="RING-H2_PHR"/>
    <property type="match status" value="1"/>
</dbReference>
<protein>
    <recommendedName>
        <fullName evidence="5">RCR-type E3 ubiquitin transferase</fullName>
        <ecNumber evidence="5">2.3.2.33</ecNumber>
    </recommendedName>
</protein>
<evidence type="ECO:0000256" key="15">
    <source>
        <dbReference type="SAM" id="MobiDB-lite"/>
    </source>
</evidence>
<dbReference type="InterPro" id="IPR038648">
    <property type="entry name" value="PHR_sf"/>
</dbReference>
<dbReference type="SUPFAM" id="SSF49785">
    <property type="entry name" value="Galactose-binding domain-like"/>
    <property type="match status" value="1"/>
</dbReference>
<evidence type="ECO:0000256" key="5">
    <source>
        <dbReference type="ARBA" id="ARBA00012249"/>
    </source>
</evidence>
<dbReference type="Gene3D" id="2.130.10.30">
    <property type="entry name" value="Regulator of chromosome condensation 1/beta-lactamase-inhibitor protein II"/>
    <property type="match status" value="2"/>
</dbReference>
<dbReference type="InterPro" id="IPR013083">
    <property type="entry name" value="Znf_RING/FYVE/PHD"/>
</dbReference>
<evidence type="ECO:0000256" key="1">
    <source>
        <dbReference type="ARBA" id="ARBA00000333"/>
    </source>
</evidence>
<comment type="similarity">
    <text evidence="4">Belongs to the RING-Cys relay (RCR) family.</text>
</comment>
<keyword evidence="6" id="KW-0808">Transferase</keyword>
<feature type="region of interest" description="Disordered" evidence="15">
    <location>
        <begin position="2493"/>
        <end position="2512"/>
    </location>
</feature>
<dbReference type="InterPro" id="IPR004939">
    <property type="entry name" value="APC_su10/DOC_dom"/>
</dbReference>
<keyword evidence="7" id="KW-0479">Metal-binding</keyword>
<feature type="region of interest" description="Disordered" evidence="15">
    <location>
        <begin position="2719"/>
        <end position="2812"/>
    </location>
</feature>
<evidence type="ECO:0000256" key="14">
    <source>
        <dbReference type="PROSITE-ProRule" id="PRU00235"/>
    </source>
</evidence>
<dbReference type="SUPFAM" id="SSF57850">
    <property type="entry name" value="RING/U-box"/>
    <property type="match status" value="1"/>
</dbReference>
<dbReference type="InterPro" id="IPR000408">
    <property type="entry name" value="Reg_chr_condens"/>
</dbReference>
<name>A0A9R0CXM3_SPOFR</name>
<reference evidence="19" key="1">
    <citation type="submission" date="2025-08" db="UniProtKB">
        <authorList>
            <consortium name="RefSeq"/>
        </authorList>
    </citation>
    <scope>IDENTIFICATION</scope>
    <source>
        <tissue evidence="19">Whole larval tissue</tissue>
    </source>
</reference>
<feature type="region of interest" description="Disordered" evidence="15">
    <location>
        <begin position="3134"/>
        <end position="3155"/>
    </location>
</feature>
<evidence type="ECO:0000259" key="17">
    <source>
        <dbReference type="PROSITE" id="PS51284"/>
    </source>
</evidence>
<dbReference type="GO" id="GO:0005886">
    <property type="term" value="C:plasma membrane"/>
    <property type="evidence" value="ECO:0007669"/>
    <property type="project" value="TreeGrafter"/>
</dbReference>
<feature type="compositionally biased region" description="Pro residues" evidence="15">
    <location>
        <begin position="3145"/>
        <end position="3155"/>
    </location>
</feature>
<dbReference type="PROSITE" id="PS51284">
    <property type="entry name" value="DOC"/>
    <property type="match status" value="1"/>
</dbReference>
<feature type="region of interest" description="Disordered" evidence="15">
    <location>
        <begin position="765"/>
        <end position="794"/>
    </location>
</feature>
<evidence type="ECO:0000256" key="7">
    <source>
        <dbReference type="ARBA" id="ARBA00022723"/>
    </source>
</evidence>
<dbReference type="OrthoDB" id="6050183at2759"/>
<dbReference type="InterPro" id="IPR009091">
    <property type="entry name" value="RCC1/BLIP-II"/>
</dbReference>
<dbReference type="Pfam" id="PF08005">
    <property type="entry name" value="PHR"/>
    <property type="match status" value="2"/>
</dbReference>
<sequence length="4418" mass="484658">MAQRMQVPELRCMEPENYKKYFRALCWSGTKKERRSHKRIGKKEKLRRLKAANALAVCYAPALLGNPSQFAVYANVRKSILARWRHLHGTVNELSDDSDTEDATPPQTNKIPKITGIGLRSVFSLIAQARFTNAQFCEQALIALLDVLQGHAPEELAQEPTDIILNLHSMLVEVASGSGPNGKVELPTTLTALSSSCLIALSVARGEAELILSAVASLIMSPSVLSEQDLQIPSNLITLQRSVQSVILGSPSRNLWLNYGVPHQCLVNSFPVDLPAQLTGSGELVVRSLVSDGCFLYVYTSKGLLKIGSGYGSSIRQHVYMHKPDFFASDRHGWLGYCKNKLYLRIGRKKTEVYEIDRETLEVRNLIRLDPGQPAPVEPKSAVFTDGNQLGLILLTNFDNLTIRLYDADCQPERDEGTATTTLTSQKEINVHLLRRRTLILGRSPFEDGMSRRATELDAPIAMQLDDNDDDPLLSIYGGQDFALLTTTSGKVYYTGKGASLGYKAASPQTGRWTLMKETIFSRNEAPNAKRCKVMQVAVGHEGVHAILVLDNGSALFTGIARRGEDGDAMKHRRQPKPTRPKKIFKAEGHFVVYAACNNGSTALVTRQGHLLMFGKDTQHCDSAGQVLGLRHERIVQVALGKAHAVALTNFGQVYTFGINNKGQCGREFGYTKEKMFPSSRRRAEPKEESRLCATSHTWTTDYCRVCVLCRDCTGFSSACHCSHLPNRVPGEKCGCGEGDSGCAVCGVCRRCADAFVMAGRPERSSTVTVTDLDDDGEPSIRPDSRSDVDDDGDVSARLDTRSDFDNNCAGASSSVETMIDIDDIAEVFAILDTRSDKENVRFSLFEGAAASSEMDRDASLKVTCLPPARVAVPGGHRIMAVACGLHHTVLLTEHGDVLTFGSNQYGQLGAGDIAVHHRIVRVRVPKASSIAAGSNHTAVLTREGELYTFGSYQKGSLGRPRMEEPLRSDRSPIWYATPGRVPRLGPRHSCRAVWVSASGDQTFVQVSQALIKTDTLFSSTITANSNTIIILPNRPEHTFKCITINKMDGTCNTWPGSEQVDFVNSLACLDPLYDVLWCYQPQMRVMKCYNILAFDSHKLQKCCNDPESYFGDGDFEYPNYGSMKRLEDFKNLENFDLSCRDEDRPTDNVALSNMSVLNQELAIPSAIGYSVTRMHAALHLLGCLDSLTYAHDIRLNQSDSKRDSLGSPILPVKEDYQTVNRFESNGGGWGYSGHSVEAIRFMCDTDILLGGIGLYGGRGDYTAKVKLYDIGIEGGDQEGDGELITESDEIIYECPPRDRFPVMFDNPVPLAANRWYVAWACISGPSSDCGSSGQAMVINDEIGFHFKTSKKSNNGTDVNAGQIPCFIYNTVSPDQSLPLKVVELGDPIIVLSKNLSRKVTVSCFKSLITLLQWSWDTFKQILLETNGLVPINYQKLTVMKHQKRLVYVIRACLRLVKSYINEIYPQNNRKRNSHEYMSYFEAIAEVRNLIQTIMADQTPTCSMLPRKPGKTKAHRVCYVQFALELITSILNEAHDTITACFHAFFPTPTLKWNHLCSMLFNVKEGVVPATQIRELTATCAAMCASRSLRDVLQYVVPVTQSYINANENRRPDSKARPNFKKIIIKEIPAKSATVPRSSHAQKPPPIPPRANSRDATKPPDTAESKPNHADWHLLDVIPRLLDIVLIPIKQQMMTRQCGQPHDHGEIKQQEKLSEYCCKLIARIVAEMSTSATSIRDTDSNVVKNFVTPSRFMRVNQTRAWNTGNGSPDAICFTVDRPGVTLVGVCVYGGLGNYEYSVELLHDLRASADEANSTHCWVSVEIVHGNYTAADLQHDIVQLKFERPVPLKEDLRYAIRLCNHGGRTSNGDCGLPSVKGPDGTTFRFASCSLSFNGTTLARGQIPSLIYYGSSKNVSNSSESADNLLSSLRSITLRVASTVMERGADLFCTLRNELTAEDLRRNATVLQSSPAINILIPYTLANLDGVDDSKSVIKILEMIHKLLPHVAAMNLLVPSVEESSTTTGHYYTWLESDHPYKQATVTNMRVLFPTNVSWVVLEMDPRSITAQPEDSLTVYAVAGTPKHRCHCANEVRVSDPPFRKVYKRLVQLTNEGEVEELGEEPDGDGVCMHYNCTYVGVTPRLANNASDWPQKALLVPGNEVIFSLETASDYLTEFNKSNNEDNRFGFRCLCVGYEDTPLTTQRQGLVALEMELVYSGAACASKLLAPDIEIPPLTFSTLVEVQVQAMTGGSPMGVEGESPQDGSEALLLSRGLELSSPPTIHQVLDGQPLLRCVSTERQFLTDFVAGAESTAGGRLARWLAPTPHVEPSKCELKAPALPVRPSARVTIPIIVRDQYGENVSSPALKVEVVVQRLSAGSGLASNVDYQRHKIPDVPYQPTVRENMCFHAITMMKAYQEFSFEELRLASESWSDGGAVGGAFVHNGRIPAERLPVRENPDGSYVATWIPRTAGAYVFRCTLDDLPASQEVTVEVAESTVEPPERCQAGGAPPTTPPTKLRRFISRFSAGLRVRASPSLQAEELGRIPAGANIAFVEEVVNKDGTWVRLSAESVRAYTDEMTEVAWCIQHHRHLDRALLVPVEPTTPLPSQDECASIWGGYGEAREDLQLWAQDDNDGALTDITCLDDRAFPYGQIQADGSPFMLPGSSEPSKRSRSLRGEISSTSSAASSPKRSQRRSNGNADDWWSPLRQRFGDNTDINAIQETDIEPEPLLVETRTSRVAQTGTQTSPDRSDSMSAMQLYMGPSKLNQDLPGRLSPKPISRDRAASRARAYRRSASPPPLPTRAAPAPPAPRKHALSPAQAECLRAVFAALLWHEGIVHDAIACAAFLKFHPQLPKQGARVVTRPAHDVTPARHQRHSVEVSNAGLYLRIHPTTLETLTRSGIEASTSRMRNAVDTPIREEENLPGPSTDPAGSSRYVVNVLPPAMRALVALWDALYEADQLTSATDKLKKEEKNENGEVKPRSVIRKKKEWNTRAGRTPYSVQCDLCSGANVPPPLAAHMRTAHPGCKNPTTKGFDRTGTYQPTNPQPSQELQPTSYCGQMAQIYQLWYMFCEKCYEKAIKAAPSIRQAREKGGVARIVYERVELPGCIDHGTMKDNAIFLLDLAPLTNPEPISMSAWADSSSRGPPTPPGSVWQPAPPFQCLPALGAAPKAFAASDAARYHSLGRPMPPAVAPLPSAFGGLEGNAGSNWPRVHRSVSMGQAGGRDLANAARPALARDTPMDQDTLTGAGSSLLAQPSAALRRLIGCGDWSAGASLSAFEAPRVDSDSLMNSPVMAFIVSKRDLHAHRQKMDAAVRINTVRQYAFEAMNWLLRSATQPTCVHDVMWWFCNALDKFARIVPPPSLALDDNKEQNAVSESPRGVIPTASASAICPGARAARGARAAFHAFLGSVSALAPSLPPASAAGLQAVRCWALHYSPHDRTFLHRSQVFSVISKILSHSEDGAYEEGLLGAIQESFHSYLNKENYVWTCPDVTGWCDISVSSRQRMAGALTDGSTETFWESGDEDRNKAKWIQMTYPGGTPDDRPHILCVHLDNTRDTVNKTLLVSFLYSGGSSEMFHMQDVEVDPKTATWLCYTMPRGTSTSVRVRCELRGPEPAVRVRQVRVLGAPTMLASAAATPAHVLHGLSETDTLRVFRLLTSQVFGKLLEWDRTGSDSGTEATAAVEDGAAADDSDLREHVVGILFAGHKLTSLQRQVMTHIVSAIGCEAARVRDDWETALLCAEAAERAPPEEQHVRPPAHQQDNYCFEMLSLLLALSGSAVGRAHLAQRTELLADLLALLHTGSERVQRQVISLLRRMITEIPPQKMLAAVNYGNEMNSRVTLLDHLVCYLGKAITVQVKVKGTSGATPASVMMGSSVGQASPATWFMRGETTKKHAHLVAKLLSDMAEDKVSPAWGLDTRNALATYVSQVAQLSEADRRPTRCIAAPTVWVALAALCVCEQSHVEMINSSGDGRESRRGESDGRPLCSNHDDGTTAAVIECRTCGPLCAECDRFLHLNRAARTHHRQICKEEESAIRIDIHEGCGRAKLFWLLLLVDRRTFKGLAEFRGMESGVCDNGAGEGAAILPGPPGLAGTCRFCGTRGNSGLLAIGNVCADQQCQDHGKEACSRVLPCNHLCGGVRSERTCLPCLFGCAGATDAVPLRQDADDMCMICFTDPLQAAPAIQLKCGHVFHLHCCRKVLANKWIGPRITFSFSQCPICKEDMNHWTLEELLAPIRQLYDEVKRKALMRLEYEGCALPGQAKGKVLPDPATYAMERYAYYVCHKCGKAYFGGLARCEAETSGWWEPNELVCGACSDVAGARTCPKHGADFLEYKCRYCCSVAVFFCFGTSHFCNACHDDFQRVTSIPKHLLPQCPAGPKGEQLPGSSDECPLHVQHPPTGEEFALGCGVCRHAQGF</sequence>
<dbReference type="Proteomes" id="UP000829999">
    <property type="component" value="Chromosome 25"/>
</dbReference>
<dbReference type="FunFam" id="3.30.40.10:FF:000078">
    <property type="entry name" value="E3 ubiquitin-protein ligase MYCBP2 isoform X1"/>
    <property type="match status" value="1"/>
</dbReference>
<dbReference type="Gene3D" id="3.30.40.10">
    <property type="entry name" value="Zinc/RING finger domain, C3HC4 (zinc finger)"/>
    <property type="match status" value="1"/>
</dbReference>
<dbReference type="Gene3D" id="2.60.120.820">
    <property type="entry name" value="PHR domain"/>
    <property type="match status" value="2"/>
</dbReference>
<dbReference type="RefSeq" id="XP_035432715.2">
    <property type="nucleotide sequence ID" value="XM_035576822.2"/>
</dbReference>
<comment type="subcellular location">
    <subcellularLocation>
        <location evidence="2">Cell projection</location>
        <location evidence="2">Axon</location>
    </subcellularLocation>
</comment>
<dbReference type="GO" id="GO:0008270">
    <property type="term" value="F:zinc ion binding"/>
    <property type="evidence" value="ECO:0007669"/>
    <property type="project" value="UniProtKB-KW"/>
</dbReference>
<dbReference type="GO" id="GO:0005634">
    <property type="term" value="C:nucleus"/>
    <property type="evidence" value="ECO:0007669"/>
    <property type="project" value="TreeGrafter"/>
</dbReference>
<feature type="compositionally biased region" description="Polar residues" evidence="15">
    <location>
        <begin position="2735"/>
        <end position="2754"/>
    </location>
</feature>
<keyword evidence="11" id="KW-0862">Zinc</keyword>
<evidence type="ECO:0000259" key="16">
    <source>
        <dbReference type="PROSITE" id="PS50089"/>
    </source>
</evidence>
<evidence type="ECO:0000313" key="18">
    <source>
        <dbReference type="Proteomes" id="UP000829999"/>
    </source>
</evidence>
<keyword evidence="9 13" id="KW-0863">Zinc-finger</keyword>
<dbReference type="GO" id="GO:0008582">
    <property type="term" value="P:regulation of synaptic assembly at neuromuscular junction"/>
    <property type="evidence" value="ECO:0007669"/>
    <property type="project" value="TreeGrafter"/>
</dbReference>
<dbReference type="PRINTS" id="PR00633">
    <property type="entry name" value="RCCNDNSATION"/>
</dbReference>
<evidence type="ECO:0000256" key="8">
    <source>
        <dbReference type="ARBA" id="ARBA00022737"/>
    </source>
</evidence>
<evidence type="ECO:0000256" key="4">
    <source>
        <dbReference type="ARBA" id="ARBA00005415"/>
    </source>
</evidence>
<dbReference type="SMART" id="SM00184">
    <property type="entry name" value="RING"/>
    <property type="match status" value="1"/>
</dbReference>
<comment type="catalytic activity">
    <reaction evidence="1">
        <text>[E2 ubiquitin-conjugating enzyme]-S-ubiquitinyl-L-cysteine + [acceptor protein]-L-threonine = [E2 ubiquitin-conjugating enzyme]-L-cysteine + [acceptor protein]-3-O-ubiquitinyl-L-threonine.</text>
        <dbReference type="EC" id="2.3.2.33"/>
    </reaction>
</comment>
<gene>
    <name evidence="19" type="primary">LOC118264320</name>
</gene>
<evidence type="ECO:0000256" key="9">
    <source>
        <dbReference type="ARBA" id="ARBA00022771"/>
    </source>
</evidence>
<evidence type="ECO:0000256" key="6">
    <source>
        <dbReference type="ARBA" id="ARBA00022679"/>
    </source>
</evidence>
<evidence type="ECO:0000256" key="12">
    <source>
        <dbReference type="ARBA" id="ARBA00023273"/>
    </source>
</evidence>
<keyword evidence="18" id="KW-1185">Reference proteome</keyword>
<feature type="compositionally biased region" description="Basic and acidic residues" evidence="15">
    <location>
        <begin position="1652"/>
        <end position="1668"/>
    </location>
</feature>
<feature type="domain" description="RING-type" evidence="16">
    <location>
        <begin position="4171"/>
        <end position="4222"/>
    </location>
</feature>
<dbReference type="GeneID" id="118264320"/>
<feature type="domain" description="DOC" evidence="17">
    <location>
        <begin position="3469"/>
        <end position="3652"/>
    </location>
</feature>